<feature type="signal peptide" evidence="1">
    <location>
        <begin position="1"/>
        <end position="22"/>
    </location>
</feature>
<gene>
    <name evidence="2" type="ORF">AAGT77_20395</name>
</gene>
<organism evidence="2 3">
    <name type="scientific">Marinobacter alkaliphilus</name>
    <dbReference type="NCBI Taxonomy" id="254719"/>
    <lineage>
        <taxon>Bacteria</taxon>
        <taxon>Pseudomonadati</taxon>
        <taxon>Pseudomonadota</taxon>
        <taxon>Gammaproteobacteria</taxon>
        <taxon>Pseudomonadales</taxon>
        <taxon>Marinobacteraceae</taxon>
        <taxon>Marinobacter</taxon>
    </lineage>
</organism>
<dbReference type="EMBL" id="CP152382">
    <property type="protein sequence ID" value="XAF56284.1"/>
    <property type="molecule type" value="Genomic_DNA"/>
</dbReference>
<proteinExistence type="predicted"/>
<evidence type="ECO:0000256" key="1">
    <source>
        <dbReference type="SAM" id="SignalP"/>
    </source>
</evidence>
<reference evidence="2 3" key="1">
    <citation type="submission" date="2024-04" db="EMBL/GenBank/DDBJ databases">
        <title>Marinobacter sp. SBY-1.</title>
        <authorList>
            <person name="Pan C."/>
        </authorList>
    </citation>
    <scope>NUCLEOTIDE SEQUENCE [LARGE SCALE GENOMIC DNA]</scope>
    <source>
        <strain evidence="2 3">SBY-1</strain>
        <plasmid evidence="2 3">unnamed2</plasmid>
    </source>
</reference>
<dbReference type="Proteomes" id="UP001445268">
    <property type="component" value="Plasmid unnamed2"/>
</dbReference>
<protein>
    <submittedName>
        <fullName evidence="2">Uncharacterized protein</fullName>
    </submittedName>
</protein>
<keyword evidence="2" id="KW-0614">Plasmid</keyword>
<sequence length="43" mass="4524">MKAIFALVIVVAGAVSFAGANASSNAETIFSAHHDRLEQAMNY</sequence>
<dbReference type="RefSeq" id="WP_342632831.1">
    <property type="nucleotide sequence ID" value="NZ_CP152382.1"/>
</dbReference>
<name>A0ABZ3E9A2_9GAMM</name>
<keyword evidence="3" id="KW-1185">Reference proteome</keyword>
<geneLocation type="plasmid" evidence="2 3">
    <name>unnamed2</name>
</geneLocation>
<accession>A0ABZ3E9A2</accession>
<evidence type="ECO:0000313" key="3">
    <source>
        <dbReference type="Proteomes" id="UP001445268"/>
    </source>
</evidence>
<feature type="chain" id="PRO_5045585660" evidence="1">
    <location>
        <begin position="23"/>
        <end position="43"/>
    </location>
</feature>
<evidence type="ECO:0000313" key="2">
    <source>
        <dbReference type="EMBL" id="XAF56284.1"/>
    </source>
</evidence>
<keyword evidence="1" id="KW-0732">Signal</keyword>